<accession>A0A7D9L8Y7</accession>
<keyword evidence="2" id="KW-1185">Reference proteome</keyword>
<dbReference type="Proteomes" id="UP001152795">
    <property type="component" value="Unassembled WGS sequence"/>
</dbReference>
<dbReference type="AlphaFoldDB" id="A0A7D9L8Y7"/>
<proteinExistence type="predicted"/>
<sequence length="95" mass="10690">MFKLFFLLVLFIGALTLKDEQTIDSSMLSDEISNDEEIEMNLDAEDEILQEEIEKAILDGSNDAPIEKRQIGKLLFSVLLAVIISNTNCRVSVLE</sequence>
<gene>
    <name evidence="1" type="ORF">PACLA_8A009592</name>
</gene>
<organism evidence="1 2">
    <name type="scientific">Paramuricea clavata</name>
    <name type="common">Red gorgonian</name>
    <name type="synonym">Violescent sea-whip</name>
    <dbReference type="NCBI Taxonomy" id="317549"/>
    <lineage>
        <taxon>Eukaryota</taxon>
        <taxon>Metazoa</taxon>
        <taxon>Cnidaria</taxon>
        <taxon>Anthozoa</taxon>
        <taxon>Octocorallia</taxon>
        <taxon>Malacalcyonacea</taxon>
        <taxon>Plexauridae</taxon>
        <taxon>Paramuricea</taxon>
    </lineage>
</organism>
<protein>
    <submittedName>
        <fullName evidence="1">Uncharacterized protein</fullName>
    </submittedName>
</protein>
<evidence type="ECO:0000313" key="2">
    <source>
        <dbReference type="Proteomes" id="UP001152795"/>
    </source>
</evidence>
<reference evidence="1" key="1">
    <citation type="submission" date="2020-04" db="EMBL/GenBank/DDBJ databases">
        <authorList>
            <person name="Alioto T."/>
            <person name="Alioto T."/>
            <person name="Gomez Garrido J."/>
        </authorList>
    </citation>
    <scope>NUCLEOTIDE SEQUENCE</scope>
    <source>
        <strain evidence="1">A484AB</strain>
    </source>
</reference>
<evidence type="ECO:0000313" key="1">
    <source>
        <dbReference type="EMBL" id="CAB4025624.1"/>
    </source>
</evidence>
<name>A0A7D9L8Y7_PARCT</name>
<comment type="caution">
    <text evidence="1">The sequence shown here is derived from an EMBL/GenBank/DDBJ whole genome shotgun (WGS) entry which is preliminary data.</text>
</comment>
<dbReference type="EMBL" id="CACRXK020013709">
    <property type="protein sequence ID" value="CAB4025624.1"/>
    <property type="molecule type" value="Genomic_DNA"/>
</dbReference>